<gene>
    <name evidence="6" type="ORF">KNW02_12380</name>
</gene>
<keyword evidence="7" id="KW-1185">Reference proteome</keyword>
<reference evidence="6" key="1">
    <citation type="submission" date="2021-06" db="EMBL/GenBank/DDBJ databases">
        <title>Paracoccus bacterium XHP0099 sp. nov., isolated from the surface waters of the Yellow Sea.</title>
        <authorList>
            <person name="Xue H."/>
            <person name="Zhang D."/>
        </authorList>
    </citation>
    <scope>NUCLEOTIDE SEQUENCE</scope>
    <source>
        <strain evidence="6">XHP0099</strain>
    </source>
</reference>
<keyword evidence="2 4" id="KW-0732">Signal</keyword>
<feature type="signal peptide" evidence="4">
    <location>
        <begin position="1"/>
        <end position="24"/>
    </location>
</feature>
<evidence type="ECO:0000256" key="3">
    <source>
        <dbReference type="ARBA" id="ARBA00023136"/>
    </source>
</evidence>
<organism evidence="6 7">
    <name type="scientific">Paracoccus marinaquae</name>
    <dbReference type="NCBI Taxonomy" id="2841926"/>
    <lineage>
        <taxon>Bacteria</taxon>
        <taxon>Pseudomonadati</taxon>
        <taxon>Pseudomonadota</taxon>
        <taxon>Alphaproteobacteria</taxon>
        <taxon>Rhodobacterales</taxon>
        <taxon>Paracoccaceae</taxon>
        <taxon>Paracoccus</taxon>
    </lineage>
</organism>
<dbReference type="Pfam" id="PF13505">
    <property type="entry name" value="OMP_b-brl"/>
    <property type="match status" value="1"/>
</dbReference>
<dbReference type="NCBIfam" id="TIGR01414">
    <property type="entry name" value="autotrans_barl"/>
    <property type="match status" value="1"/>
</dbReference>
<feature type="domain" description="Outer membrane protein beta-barrel" evidence="5">
    <location>
        <begin position="46"/>
        <end position="236"/>
    </location>
</feature>
<dbReference type="Proteomes" id="UP001166191">
    <property type="component" value="Unassembled WGS sequence"/>
</dbReference>
<dbReference type="InterPro" id="IPR027385">
    <property type="entry name" value="Beta-barrel_OMP"/>
</dbReference>
<feature type="chain" id="PRO_5045880388" evidence="4">
    <location>
        <begin position="25"/>
        <end position="236"/>
    </location>
</feature>
<keyword evidence="3" id="KW-0472">Membrane</keyword>
<dbReference type="PANTHER" id="PTHR34001:SF3">
    <property type="entry name" value="BLL7405 PROTEIN"/>
    <property type="match status" value="1"/>
</dbReference>
<evidence type="ECO:0000313" key="7">
    <source>
        <dbReference type="Proteomes" id="UP001166191"/>
    </source>
</evidence>
<evidence type="ECO:0000256" key="4">
    <source>
        <dbReference type="SAM" id="SignalP"/>
    </source>
</evidence>
<dbReference type="PANTHER" id="PTHR34001">
    <property type="entry name" value="BLL7405 PROTEIN"/>
    <property type="match status" value="1"/>
</dbReference>
<dbReference type="InterPro" id="IPR051692">
    <property type="entry name" value="OMP-like"/>
</dbReference>
<evidence type="ECO:0000259" key="5">
    <source>
        <dbReference type="Pfam" id="PF13505"/>
    </source>
</evidence>
<evidence type="ECO:0000256" key="1">
    <source>
        <dbReference type="ARBA" id="ARBA00004370"/>
    </source>
</evidence>
<evidence type="ECO:0000256" key="2">
    <source>
        <dbReference type="ARBA" id="ARBA00022729"/>
    </source>
</evidence>
<evidence type="ECO:0000313" key="6">
    <source>
        <dbReference type="EMBL" id="MBU3030913.1"/>
    </source>
</evidence>
<comment type="caution">
    <text evidence="6">The sequence shown here is derived from an EMBL/GenBank/DDBJ whole genome shotgun (WGS) entry which is preliminary data.</text>
</comment>
<comment type="subcellular location">
    <subcellularLocation>
        <location evidence="1">Membrane</location>
    </subcellularLocation>
</comment>
<proteinExistence type="predicted"/>
<dbReference type="RefSeq" id="WP_216033589.1">
    <property type="nucleotide sequence ID" value="NZ_JAHKNG010000021.1"/>
</dbReference>
<dbReference type="InterPro" id="IPR006315">
    <property type="entry name" value="OM_autotransptr_brl_dom"/>
</dbReference>
<accession>A0ABS6AK06</accession>
<dbReference type="EMBL" id="JAHKNG010000021">
    <property type="protein sequence ID" value="MBU3030913.1"/>
    <property type="molecule type" value="Genomic_DNA"/>
</dbReference>
<protein>
    <submittedName>
        <fullName evidence="6">Porin family protein</fullName>
    </submittedName>
</protein>
<name>A0ABS6AK06_9RHOB</name>
<sequence>MAISKTLVLAASAATLGMTGIAMAGGYSAPVEPAPVMAPVALPESPSDWAGGYVGGSIGYGWTSDEDLRVDGAAGSTTPGSLEMDGAVYGLHTGYRWQNQNWVYGVEGSVLGGNLDDSLDSNGYTAEQEMKYAVSLKGQLGYLVNPATLVYGSVGVAHGKFDVAYNGAAGMVDSDFSRTGYSLGLGVERKLNDNWSLRGDYEYMNFGDETVRGTAGSSATFEPELHKVSMGVNYRF</sequence>